<keyword evidence="3" id="KW-0804">Transcription</keyword>
<evidence type="ECO:0000313" key="5">
    <source>
        <dbReference type="EMBL" id="MBP2350515.1"/>
    </source>
</evidence>
<proteinExistence type="predicted"/>
<dbReference type="GO" id="GO:0003677">
    <property type="term" value="F:DNA binding"/>
    <property type="evidence" value="ECO:0007669"/>
    <property type="project" value="UniProtKB-KW"/>
</dbReference>
<dbReference type="InterPro" id="IPR011711">
    <property type="entry name" value="GntR_C"/>
</dbReference>
<dbReference type="PROSITE" id="PS50949">
    <property type="entry name" value="HTH_GNTR"/>
    <property type="match status" value="1"/>
</dbReference>
<dbReference type="RefSeq" id="WP_209693559.1">
    <property type="nucleotide sequence ID" value="NZ_BAAAVU010000011.1"/>
</dbReference>
<dbReference type="Gene3D" id="1.20.120.530">
    <property type="entry name" value="GntR ligand-binding domain-like"/>
    <property type="match status" value="1"/>
</dbReference>
<evidence type="ECO:0000256" key="2">
    <source>
        <dbReference type="ARBA" id="ARBA00023125"/>
    </source>
</evidence>
<evidence type="ECO:0000256" key="3">
    <source>
        <dbReference type="ARBA" id="ARBA00023163"/>
    </source>
</evidence>
<dbReference type="InterPro" id="IPR008920">
    <property type="entry name" value="TF_FadR/GntR_C"/>
</dbReference>
<dbReference type="Pfam" id="PF07729">
    <property type="entry name" value="FCD"/>
    <property type="match status" value="1"/>
</dbReference>
<dbReference type="SMART" id="SM00345">
    <property type="entry name" value="HTH_GNTR"/>
    <property type="match status" value="1"/>
</dbReference>
<dbReference type="PANTHER" id="PTHR43537:SF5">
    <property type="entry name" value="UXU OPERON TRANSCRIPTIONAL REGULATOR"/>
    <property type="match status" value="1"/>
</dbReference>
<keyword evidence="2 5" id="KW-0238">DNA-binding</keyword>
<dbReference type="InterPro" id="IPR036388">
    <property type="entry name" value="WH-like_DNA-bd_sf"/>
</dbReference>
<comment type="caution">
    <text evidence="5">The sequence shown here is derived from an EMBL/GenBank/DDBJ whole genome shotgun (WGS) entry which is preliminary data.</text>
</comment>
<dbReference type="InterPro" id="IPR036390">
    <property type="entry name" value="WH_DNA-bd_sf"/>
</dbReference>
<evidence type="ECO:0000313" key="6">
    <source>
        <dbReference type="Proteomes" id="UP000755585"/>
    </source>
</evidence>
<evidence type="ECO:0000256" key="1">
    <source>
        <dbReference type="ARBA" id="ARBA00023015"/>
    </source>
</evidence>
<reference evidence="5 6" key="1">
    <citation type="submission" date="2021-03" db="EMBL/GenBank/DDBJ databases">
        <title>Sequencing the genomes of 1000 actinobacteria strains.</title>
        <authorList>
            <person name="Klenk H.-P."/>
        </authorList>
    </citation>
    <scope>NUCLEOTIDE SEQUENCE [LARGE SCALE GENOMIC DNA]</scope>
    <source>
        <strain evidence="5 6">DSM 18824</strain>
    </source>
</reference>
<dbReference type="PANTHER" id="PTHR43537">
    <property type="entry name" value="TRANSCRIPTIONAL REGULATOR, GNTR FAMILY"/>
    <property type="match status" value="1"/>
</dbReference>
<keyword evidence="1" id="KW-0805">Transcription regulation</keyword>
<organism evidence="5 6">
    <name type="scientific">Kribbella aluminosa</name>
    <dbReference type="NCBI Taxonomy" id="416017"/>
    <lineage>
        <taxon>Bacteria</taxon>
        <taxon>Bacillati</taxon>
        <taxon>Actinomycetota</taxon>
        <taxon>Actinomycetes</taxon>
        <taxon>Propionibacteriales</taxon>
        <taxon>Kribbellaceae</taxon>
        <taxon>Kribbella</taxon>
    </lineage>
</organism>
<accession>A0ABS4UFY1</accession>
<protein>
    <submittedName>
        <fullName evidence="5">DNA-binding FadR family transcriptional regulator</fullName>
    </submittedName>
</protein>
<dbReference type="CDD" id="cd07377">
    <property type="entry name" value="WHTH_GntR"/>
    <property type="match status" value="1"/>
</dbReference>
<gene>
    <name evidence="5" type="ORF">JOF29_001598</name>
</gene>
<dbReference type="SUPFAM" id="SSF46785">
    <property type="entry name" value="Winged helix' DNA-binding domain"/>
    <property type="match status" value="1"/>
</dbReference>
<dbReference type="PRINTS" id="PR00035">
    <property type="entry name" value="HTHGNTR"/>
</dbReference>
<evidence type="ECO:0000259" key="4">
    <source>
        <dbReference type="PROSITE" id="PS50949"/>
    </source>
</evidence>
<dbReference type="InterPro" id="IPR000524">
    <property type="entry name" value="Tscrpt_reg_HTH_GntR"/>
</dbReference>
<name>A0ABS4UFY1_9ACTN</name>
<dbReference type="Gene3D" id="1.10.10.10">
    <property type="entry name" value="Winged helix-like DNA-binding domain superfamily/Winged helix DNA-binding domain"/>
    <property type="match status" value="1"/>
</dbReference>
<dbReference type="SUPFAM" id="SSF48008">
    <property type="entry name" value="GntR ligand-binding domain-like"/>
    <property type="match status" value="1"/>
</dbReference>
<feature type="domain" description="HTH gntR-type" evidence="4">
    <location>
        <begin position="4"/>
        <end position="72"/>
    </location>
</feature>
<dbReference type="SMART" id="SM00895">
    <property type="entry name" value="FCD"/>
    <property type="match status" value="1"/>
</dbReference>
<sequence length="232" mass="26059">MSGSPLFVRAQEQLKSYIREHRLEPGDRLPSEGELAKCFSVSRGAMREATRSLQTLGVIRAHHGNGLYVADFSFRPIVDLLPYGLAADTSFVEILQAREALETGLMPAVALRTSPQLLDGCDEIVRRMDEREKAGDSIVDLDRNFHLLLHTSLSNPLIDNLISLFWELYWRLEDELSPKPTDVPSAPLHAAIVDALRVGDAMLAMTRMQEHFADVRLRSESLHASRVESRNE</sequence>
<dbReference type="Pfam" id="PF00392">
    <property type="entry name" value="GntR"/>
    <property type="match status" value="1"/>
</dbReference>
<keyword evidence="6" id="KW-1185">Reference proteome</keyword>
<dbReference type="EMBL" id="JAGINT010000001">
    <property type="protein sequence ID" value="MBP2350515.1"/>
    <property type="molecule type" value="Genomic_DNA"/>
</dbReference>
<dbReference type="Proteomes" id="UP000755585">
    <property type="component" value="Unassembled WGS sequence"/>
</dbReference>